<dbReference type="GO" id="GO:0005524">
    <property type="term" value="F:ATP binding"/>
    <property type="evidence" value="ECO:0007669"/>
    <property type="project" value="InterPro"/>
</dbReference>
<accession>A0A6P1PXU6</accession>
<sequence>MRDISAVFKRLQNIIPSGVSPKFTSAEDLMAWHLEEGRKYSENLMRENHRTRMEKIFGRSGIRERYQKCTFKNYHVENDGQRRALTLAKSWLANFGSGCVSFVFSGSTGTGKNHLSAAIGNALLEQEKTVLIITVADLMLEVRASYNGGKSEDELLTELCRVDLLVLDEVGVQRDTKNEFVVLHQIIDRRTAMMKPVGVLTNLNHADLSGVLGPRVMDRLMMDSGVWINFNWESYRSRLKSK</sequence>
<name>A0A6P1PXU6_9GAMM</name>
<dbReference type="AlphaFoldDB" id="A0A6P1PXU6"/>
<reference evidence="2 3" key="1">
    <citation type="submission" date="2018-03" db="EMBL/GenBank/DDBJ databases">
        <title>Pantoea intestinalis SRCM103226 isolated form the mealworm.</title>
        <authorList>
            <person name="Jeong D.-Y."/>
            <person name="Kim J.W."/>
        </authorList>
    </citation>
    <scope>NUCLEOTIDE SEQUENCE [LARGE SCALE GENOMIC DNA]</scope>
    <source>
        <strain evidence="2 3">SRCM103226</strain>
    </source>
</reference>
<dbReference type="InterPro" id="IPR027417">
    <property type="entry name" value="P-loop_NTPase"/>
</dbReference>
<gene>
    <name evidence="2" type="primary">dnaC_1</name>
    <name evidence="2" type="ORF">C7M51_00967</name>
</gene>
<evidence type="ECO:0000313" key="2">
    <source>
        <dbReference type="EMBL" id="QHM70689.1"/>
    </source>
</evidence>
<proteinExistence type="predicted"/>
<dbReference type="PIRSF" id="PIRSF003073">
    <property type="entry name" value="DNAC_TnpB_IstB"/>
    <property type="match status" value="1"/>
</dbReference>
<evidence type="ECO:0000313" key="3">
    <source>
        <dbReference type="Proteomes" id="UP000464053"/>
    </source>
</evidence>
<dbReference type="Gene3D" id="3.40.50.300">
    <property type="entry name" value="P-loop containing nucleotide triphosphate hydrolases"/>
    <property type="match status" value="1"/>
</dbReference>
<dbReference type="OrthoDB" id="5956003at2"/>
<evidence type="ECO:0000259" key="1">
    <source>
        <dbReference type="Pfam" id="PF01695"/>
    </source>
</evidence>
<dbReference type="KEGG" id="mint:C7M51_00967"/>
<dbReference type="InterPro" id="IPR028350">
    <property type="entry name" value="DNAC/IstB-like"/>
</dbReference>
<dbReference type="PANTHER" id="PTHR30050:SF4">
    <property type="entry name" value="ATP-BINDING PROTEIN RV3427C IN INSERTION SEQUENCE-RELATED"/>
    <property type="match status" value="1"/>
</dbReference>
<dbReference type="RefSeq" id="WP_160620746.1">
    <property type="nucleotide sequence ID" value="NZ_CP028271.1"/>
</dbReference>
<dbReference type="SUPFAM" id="SSF52540">
    <property type="entry name" value="P-loop containing nucleoside triphosphate hydrolases"/>
    <property type="match status" value="1"/>
</dbReference>
<dbReference type="EMBL" id="CP028271">
    <property type="protein sequence ID" value="QHM70689.1"/>
    <property type="molecule type" value="Genomic_DNA"/>
</dbReference>
<protein>
    <submittedName>
        <fullName evidence="2">DNA replication protein DnaC</fullName>
    </submittedName>
</protein>
<organism evidence="2 3">
    <name type="scientific">Mixta intestinalis</name>
    <dbReference type="NCBI Taxonomy" id="1615494"/>
    <lineage>
        <taxon>Bacteria</taxon>
        <taxon>Pseudomonadati</taxon>
        <taxon>Pseudomonadota</taxon>
        <taxon>Gammaproteobacteria</taxon>
        <taxon>Enterobacterales</taxon>
        <taxon>Erwiniaceae</taxon>
        <taxon>Mixta</taxon>
    </lineage>
</organism>
<dbReference type="PANTHER" id="PTHR30050">
    <property type="entry name" value="CHROMOSOMAL REPLICATION INITIATOR PROTEIN DNAA"/>
    <property type="match status" value="1"/>
</dbReference>
<keyword evidence="3" id="KW-1185">Reference proteome</keyword>
<feature type="domain" description="IstB-like ATP-binding" evidence="1">
    <location>
        <begin position="95"/>
        <end position="241"/>
    </location>
</feature>
<dbReference type="Proteomes" id="UP000464053">
    <property type="component" value="Chromosome"/>
</dbReference>
<dbReference type="InterPro" id="IPR002611">
    <property type="entry name" value="IstB_ATP-bd"/>
</dbReference>
<dbReference type="GO" id="GO:0006260">
    <property type="term" value="P:DNA replication"/>
    <property type="evidence" value="ECO:0007669"/>
    <property type="project" value="TreeGrafter"/>
</dbReference>
<dbReference type="Pfam" id="PF01695">
    <property type="entry name" value="IstB_IS21"/>
    <property type="match status" value="1"/>
</dbReference>